<dbReference type="HOGENOM" id="CLU_020585_1_0_1"/>
<feature type="region of interest" description="Disordered" evidence="2">
    <location>
        <begin position="425"/>
        <end position="674"/>
    </location>
</feature>
<dbReference type="GeneID" id="102445051"/>
<dbReference type="eggNOG" id="ENOG502QPJ1">
    <property type="taxonomic scope" value="Eukaryota"/>
</dbReference>
<dbReference type="SUPFAM" id="SSF50249">
    <property type="entry name" value="Nucleic acid-binding proteins"/>
    <property type="match status" value="1"/>
</dbReference>
<dbReference type="GeneTree" id="ENSGT00390000013701"/>
<dbReference type="EMBL" id="AGCU01198639">
    <property type="status" value="NOT_ANNOTATED_CDS"/>
    <property type="molecule type" value="Genomic_DNA"/>
</dbReference>
<feature type="repeat" description="TPR" evidence="1">
    <location>
        <begin position="333"/>
        <end position="366"/>
    </location>
</feature>
<dbReference type="CTD" id="151613"/>
<dbReference type="Ensembl" id="ENSPSIT00000010515.1">
    <property type="protein sequence ID" value="ENSPSIP00000010462.1"/>
    <property type="gene ID" value="ENSPSIG00000009489.1"/>
</dbReference>
<dbReference type="OMA" id="YQKTQVK"/>
<accession>K7FR02</accession>
<dbReference type="InterPro" id="IPR019734">
    <property type="entry name" value="TPR_rpt"/>
</dbReference>
<feature type="compositionally biased region" description="Basic and acidic residues" evidence="2">
    <location>
        <begin position="545"/>
        <end position="567"/>
    </location>
</feature>
<dbReference type="InterPro" id="IPR011990">
    <property type="entry name" value="TPR-like_helical_dom_sf"/>
</dbReference>
<feature type="domain" description="S1 motif" evidence="3">
    <location>
        <begin position="119"/>
        <end position="201"/>
    </location>
</feature>
<dbReference type="SMART" id="SM00028">
    <property type="entry name" value="TPR"/>
    <property type="match status" value="3"/>
</dbReference>
<feature type="compositionally biased region" description="Basic and acidic residues" evidence="2">
    <location>
        <begin position="706"/>
        <end position="722"/>
    </location>
</feature>
<dbReference type="EMBL" id="AGCU01198638">
    <property type="status" value="NOT_ANNOTATED_CDS"/>
    <property type="molecule type" value="Genomic_DNA"/>
</dbReference>
<keyword evidence="5" id="KW-1185">Reference proteome</keyword>
<dbReference type="PROSITE" id="PS50126">
    <property type="entry name" value="S1"/>
    <property type="match status" value="1"/>
</dbReference>
<dbReference type="KEGG" id="pss:102445051"/>
<dbReference type="EMBL" id="AGCU01198637">
    <property type="status" value="NOT_ANNOTATED_CDS"/>
    <property type="molecule type" value="Genomic_DNA"/>
</dbReference>
<reference evidence="5" key="1">
    <citation type="submission" date="2011-10" db="EMBL/GenBank/DDBJ databases">
        <authorList>
            <consortium name="Soft-shell Turtle Genome Consortium"/>
        </authorList>
    </citation>
    <scope>NUCLEOTIDE SEQUENCE [LARGE SCALE GENOMIC DNA]</scope>
    <source>
        <strain evidence="5">Daiwa-1</strain>
    </source>
</reference>
<dbReference type="GO" id="GO:0003676">
    <property type="term" value="F:nucleic acid binding"/>
    <property type="evidence" value="ECO:0007669"/>
    <property type="project" value="InterPro"/>
</dbReference>
<feature type="region of interest" description="Disordered" evidence="2">
    <location>
        <begin position="706"/>
        <end position="741"/>
    </location>
</feature>
<protein>
    <submittedName>
        <fullName evidence="4">Tetratricopeptide repeat domain 14</fullName>
    </submittedName>
</protein>
<dbReference type="PROSITE" id="PS50005">
    <property type="entry name" value="TPR"/>
    <property type="match status" value="2"/>
</dbReference>
<evidence type="ECO:0000256" key="1">
    <source>
        <dbReference type="PROSITE-ProRule" id="PRU00339"/>
    </source>
</evidence>
<feature type="compositionally biased region" description="Low complexity" evidence="2">
    <location>
        <begin position="467"/>
        <end position="489"/>
    </location>
</feature>
<name>K7FR02_PELSI</name>
<dbReference type="InterPro" id="IPR039190">
    <property type="entry name" value="TTC14"/>
</dbReference>
<dbReference type="Pfam" id="PF13414">
    <property type="entry name" value="TPR_11"/>
    <property type="match status" value="1"/>
</dbReference>
<organism evidence="4 5">
    <name type="scientific">Pelodiscus sinensis</name>
    <name type="common">Chinese softshell turtle</name>
    <name type="synonym">Trionyx sinensis</name>
    <dbReference type="NCBI Taxonomy" id="13735"/>
    <lineage>
        <taxon>Eukaryota</taxon>
        <taxon>Metazoa</taxon>
        <taxon>Chordata</taxon>
        <taxon>Craniata</taxon>
        <taxon>Vertebrata</taxon>
        <taxon>Euteleostomi</taxon>
        <taxon>Archelosauria</taxon>
        <taxon>Testudinata</taxon>
        <taxon>Testudines</taxon>
        <taxon>Cryptodira</taxon>
        <taxon>Trionychia</taxon>
        <taxon>Trionychidae</taxon>
        <taxon>Pelodiscus</taxon>
    </lineage>
</organism>
<feature type="compositionally biased region" description="Basic and acidic residues" evidence="2">
    <location>
        <begin position="623"/>
        <end position="646"/>
    </location>
</feature>
<dbReference type="AlphaFoldDB" id="K7FR02"/>
<reference evidence="5" key="2">
    <citation type="journal article" date="2013" name="Nat. Genet.">
        <title>The draft genomes of soft-shell turtle and green sea turtle yield insights into the development and evolution of the turtle-specific body plan.</title>
        <authorList>
            <person name="Wang Z."/>
            <person name="Pascual-Anaya J."/>
            <person name="Zadissa A."/>
            <person name="Li W."/>
            <person name="Niimura Y."/>
            <person name="Huang Z."/>
            <person name="Li C."/>
            <person name="White S."/>
            <person name="Xiong Z."/>
            <person name="Fang D."/>
            <person name="Wang B."/>
            <person name="Ming Y."/>
            <person name="Chen Y."/>
            <person name="Zheng Y."/>
            <person name="Kuraku S."/>
            <person name="Pignatelli M."/>
            <person name="Herrero J."/>
            <person name="Beal K."/>
            <person name="Nozawa M."/>
            <person name="Li Q."/>
            <person name="Wang J."/>
            <person name="Zhang H."/>
            <person name="Yu L."/>
            <person name="Shigenobu S."/>
            <person name="Wang J."/>
            <person name="Liu J."/>
            <person name="Flicek P."/>
            <person name="Searle S."/>
            <person name="Wang J."/>
            <person name="Kuratani S."/>
            <person name="Yin Y."/>
            <person name="Aken B."/>
            <person name="Zhang G."/>
            <person name="Irie N."/>
        </authorList>
    </citation>
    <scope>NUCLEOTIDE SEQUENCE [LARGE SCALE GENOMIC DNA]</scope>
    <source>
        <strain evidence="5">Daiwa-1</strain>
    </source>
</reference>
<gene>
    <name evidence="4" type="primary">TTC14</name>
</gene>
<evidence type="ECO:0000313" key="4">
    <source>
        <dbReference type="Ensembl" id="ENSPSIP00000010462.1"/>
    </source>
</evidence>
<dbReference type="InterPro" id="IPR003029">
    <property type="entry name" value="S1_domain"/>
</dbReference>
<feature type="compositionally biased region" description="Basic and acidic residues" evidence="2">
    <location>
        <begin position="425"/>
        <end position="443"/>
    </location>
</feature>
<dbReference type="PANTHER" id="PTHR23184:SF9">
    <property type="entry name" value="TETRATRICOPEPTIDE REPEAT PROTEIN 14"/>
    <property type="match status" value="1"/>
</dbReference>
<dbReference type="Gene3D" id="1.25.40.10">
    <property type="entry name" value="Tetratricopeptide repeat domain"/>
    <property type="match status" value="1"/>
</dbReference>
<dbReference type="Gene3D" id="2.40.50.140">
    <property type="entry name" value="Nucleic acid-binding proteins"/>
    <property type="match status" value="1"/>
</dbReference>
<reference evidence="4" key="4">
    <citation type="submission" date="2025-09" db="UniProtKB">
        <authorList>
            <consortium name="Ensembl"/>
        </authorList>
    </citation>
    <scope>IDENTIFICATION</scope>
</reference>
<dbReference type="CDD" id="cd00164">
    <property type="entry name" value="S1_like"/>
    <property type="match status" value="1"/>
</dbReference>
<evidence type="ECO:0000256" key="2">
    <source>
        <dbReference type="SAM" id="MobiDB-lite"/>
    </source>
</evidence>
<dbReference type="InterPro" id="IPR012340">
    <property type="entry name" value="NA-bd_OB-fold"/>
</dbReference>
<keyword evidence="1" id="KW-0802">TPR repeat</keyword>
<dbReference type="SMART" id="SM00316">
    <property type="entry name" value="S1"/>
    <property type="match status" value="1"/>
</dbReference>
<proteinExistence type="predicted"/>
<dbReference type="SUPFAM" id="SSF48452">
    <property type="entry name" value="TPR-like"/>
    <property type="match status" value="1"/>
</dbReference>
<dbReference type="STRING" id="13735.ENSPSIP00000010462"/>
<dbReference type="EMBL" id="AGCU01198640">
    <property type="status" value="NOT_ANNOTATED_CDS"/>
    <property type="molecule type" value="Genomic_DNA"/>
</dbReference>
<dbReference type="OrthoDB" id="1914839at2759"/>
<evidence type="ECO:0000313" key="5">
    <source>
        <dbReference type="Proteomes" id="UP000007267"/>
    </source>
</evidence>
<dbReference type="Proteomes" id="UP000007267">
    <property type="component" value="Unassembled WGS sequence"/>
</dbReference>
<dbReference type="RefSeq" id="XP_006138553.1">
    <property type="nucleotide sequence ID" value="XM_006138491.3"/>
</dbReference>
<feature type="compositionally biased region" description="Polar residues" evidence="2">
    <location>
        <begin position="728"/>
        <end position="741"/>
    </location>
</feature>
<dbReference type="PANTHER" id="PTHR23184">
    <property type="entry name" value="TETRATRICOPEPTIDE REPEAT PROTEIN 14"/>
    <property type="match status" value="1"/>
</dbReference>
<feature type="repeat" description="TPR" evidence="1">
    <location>
        <begin position="299"/>
        <end position="332"/>
    </location>
</feature>
<evidence type="ECO:0000259" key="3">
    <source>
        <dbReference type="PROSITE" id="PS50126"/>
    </source>
</evidence>
<feature type="compositionally biased region" description="Polar residues" evidence="2">
    <location>
        <begin position="653"/>
        <end position="663"/>
    </location>
</feature>
<reference evidence="4" key="3">
    <citation type="submission" date="2025-08" db="UniProtKB">
        <authorList>
            <consortium name="Ensembl"/>
        </authorList>
    </citation>
    <scope>IDENTIFICATION</scope>
</reference>
<sequence length="770" mass="87476">MERDLLRQALGFHGPPLLALLRTEQNDNPDFRGLLPPGGPSLELPARKEKRIDNIEIQHFIAKKADLLFALSWKPNTSTGSESNEENEDCYAVMPPLEQFMEVPSEDRRELFFRDIERGDIVIGRISSIREFGFFMVLICLGSGVLREISHLEITALCPLRDVPSHSSHGDPLSYYQTGDIIQAAIKDIDRYHEKLTVSLHSSALPPSLSSTKLGVISSEDLPLHYRRSVEVANTAETYEKVLHHSLGFANPGVVEFLLGKLGLSESNPPSLMRGLQSKNFNEEDFAFALRKKQSASWALKCVKIGVDYFKVGRHVEAMNEYNRALEIDAQNVEALVARGALYATKGSLNKAIDDFEVALENCPTHRNARKYLCQTLVERGGQLEEEDKLLNAQNYYKKALSLDETFKEAEDALLKLRKHMQKSLEMREKQAAKERQKEKKIETSAQKLRKLLKEEKRLKKKRKRSTSSSSSSSSDSSSAVSVSSSSSSSDHKRHKKRNRNRSESSHSSKKHSSRLSSHPRDQGRKDEWYSPPADTSASFLNQKYEVEKLLEREDTYQKTEVRERPLSRTSADDEDLFGGRSEDSRDSYSSSRTQPASNKNEKQDKADRSFSNRRGSSGSYHWKSDDKTKTHTSRKLEEEVEGRKEQFRKRGSSQSVYSTSPAGSDYSGKSVEKNKQYTSAWLYEYSRNDDGRRCELIRSTNERREYKNSKISHGETTKAKELDEETTLNGKGQSESGVKKSLPQNLINIFNQIAEFEREKGSKQKKQST</sequence>
<feature type="compositionally biased region" description="Basic and acidic residues" evidence="2">
    <location>
        <begin position="519"/>
        <end position="529"/>
    </location>
</feature>
<feature type="compositionally biased region" description="Basic and acidic residues" evidence="2">
    <location>
        <begin position="600"/>
        <end position="611"/>
    </location>
</feature>